<evidence type="ECO:0000313" key="2">
    <source>
        <dbReference type="EMBL" id="SVD14201.1"/>
    </source>
</evidence>
<organism evidence="2">
    <name type="scientific">marine metagenome</name>
    <dbReference type="NCBI Taxonomy" id="408172"/>
    <lineage>
        <taxon>unclassified sequences</taxon>
        <taxon>metagenomes</taxon>
        <taxon>ecological metagenomes</taxon>
    </lineage>
</organism>
<accession>A0A382SZ20</accession>
<evidence type="ECO:0000256" key="1">
    <source>
        <dbReference type="SAM" id="MobiDB-lite"/>
    </source>
</evidence>
<reference evidence="2" key="1">
    <citation type="submission" date="2018-05" db="EMBL/GenBank/DDBJ databases">
        <authorList>
            <person name="Lanie J.A."/>
            <person name="Ng W.-L."/>
            <person name="Kazmierczak K.M."/>
            <person name="Andrzejewski T.M."/>
            <person name="Davidsen T.M."/>
            <person name="Wayne K.J."/>
            <person name="Tettelin H."/>
            <person name="Glass J.I."/>
            <person name="Rusch D."/>
            <person name="Podicherti R."/>
            <person name="Tsui H.-C.T."/>
            <person name="Winkler M.E."/>
        </authorList>
    </citation>
    <scope>NUCLEOTIDE SEQUENCE</scope>
</reference>
<dbReference type="AlphaFoldDB" id="A0A382SZ20"/>
<proteinExistence type="predicted"/>
<protein>
    <submittedName>
        <fullName evidence="2">Uncharacterized protein</fullName>
    </submittedName>
</protein>
<name>A0A382SZ20_9ZZZZ</name>
<gene>
    <name evidence="2" type="ORF">METZ01_LOCUS367055</name>
</gene>
<feature type="region of interest" description="Disordered" evidence="1">
    <location>
        <begin position="72"/>
        <end position="92"/>
    </location>
</feature>
<dbReference type="EMBL" id="UINC01132100">
    <property type="protein sequence ID" value="SVD14201.1"/>
    <property type="molecule type" value="Genomic_DNA"/>
</dbReference>
<sequence length="92" mass="9555">MENPLPSLGGVLGVSSEGAEGLNNKFIIVKQMQASSNPSLKNLAPETKSVKEMGASFDMGTKIGMTKVNTAESTKIQTGPEVGKGGLVDEVF</sequence>